<evidence type="ECO:0000256" key="1">
    <source>
        <dbReference type="ARBA" id="ARBA00004496"/>
    </source>
</evidence>
<sequence>MQTEVLEVDTGVSPGELLGTEAVKKASSLLQRGELVAFPTETVYGLGANALDERAVRGIFAAKDRPEDNPLIVHVYSREELNRLTRGTVPSAVRQLTARFWPGPLTVILPRSDEVPGVICAGLDTVAVRMPSHPVARAILTRSGLPVAAPSANKSGLPSPTRAEHVLADMEGSIPLILDGGECPIGVESTVLDMTSEIPKILRPGGISASRLREALGRDAEIERCYDVTPEDNLPRSPGMKYRHYAPSARLELLEEGSPEEIWKYAGRQRAHSALLVSKATGQSIAESEDVAVYSDPERGADQHIKPVIIGSEENMQEIAHNLFTYLRSLDDEGRKLIMVEAINEEGLGEAIMNRLRKAATEIISLDPSPEK</sequence>
<evidence type="ECO:0000256" key="14">
    <source>
        <dbReference type="PIRSR" id="PIRSR004930-1"/>
    </source>
</evidence>
<keyword evidence="5 13" id="KW-0963">Cytoplasm</keyword>
<reference evidence="16 17" key="1">
    <citation type="submission" date="2016-10" db="EMBL/GenBank/DDBJ databases">
        <authorList>
            <person name="de Groot N.N."/>
        </authorList>
    </citation>
    <scope>NUCLEOTIDE SEQUENCE [LARGE SCALE GENOMIC DNA]</scope>
    <source>
        <strain evidence="16 17">SLAS-1</strain>
    </source>
</reference>
<dbReference type="GO" id="GO:0005524">
    <property type="term" value="F:ATP binding"/>
    <property type="evidence" value="ECO:0007669"/>
    <property type="project" value="UniProtKB-UniRule"/>
</dbReference>
<name>A0A1G9HWZ5_9FIRM</name>
<dbReference type="InterPro" id="IPR010923">
    <property type="entry name" value="T(6)A37_SUA5"/>
</dbReference>
<dbReference type="GO" id="GO:0003725">
    <property type="term" value="F:double-stranded RNA binding"/>
    <property type="evidence" value="ECO:0007669"/>
    <property type="project" value="UniProtKB-UniRule"/>
</dbReference>
<dbReference type="NCBIfam" id="TIGR00057">
    <property type="entry name" value="L-threonylcarbamoyladenylate synthase"/>
    <property type="match status" value="1"/>
</dbReference>
<evidence type="ECO:0000256" key="12">
    <source>
        <dbReference type="ARBA" id="ARBA00048366"/>
    </source>
</evidence>
<dbReference type="GO" id="GO:0006450">
    <property type="term" value="P:regulation of translational fidelity"/>
    <property type="evidence" value="ECO:0007669"/>
    <property type="project" value="TreeGrafter"/>
</dbReference>
<evidence type="ECO:0000256" key="13">
    <source>
        <dbReference type="PIRNR" id="PIRNR004930"/>
    </source>
</evidence>
<evidence type="ECO:0000256" key="9">
    <source>
        <dbReference type="ARBA" id="ARBA00022741"/>
    </source>
</evidence>
<feature type="binding site" evidence="14">
    <location>
        <position position="203"/>
    </location>
    <ligand>
        <name>ATP</name>
        <dbReference type="ChEBI" id="CHEBI:30616"/>
    </ligand>
</feature>
<dbReference type="EMBL" id="FNGO01000002">
    <property type="protein sequence ID" value="SDL17346.1"/>
    <property type="molecule type" value="Genomic_DNA"/>
</dbReference>
<gene>
    <name evidence="16" type="ORF">SAMN04488692_10251</name>
</gene>
<keyword evidence="8 13" id="KW-0548">Nucleotidyltransferase</keyword>
<evidence type="ECO:0000256" key="11">
    <source>
        <dbReference type="ARBA" id="ARBA00029774"/>
    </source>
</evidence>
<dbReference type="Gene3D" id="3.90.870.10">
    <property type="entry name" value="DHBP synthase"/>
    <property type="match status" value="1"/>
</dbReference>
<dbReference type="InterPro" id="IPR006070">
    <property type="entry name" value="Sua5-like_dom"/>
</dbReference>
<dbReference type="GO" id="GO:0005737">
    <property type="term" value="C:cytoplasm"/>
    <property type="evidence" value="ECO:0007669"/>
    <property type="project" value="UniProtKB-SubCell"/>
</dbReference>
<feature type="binding site" evidence="14">
    <location>
        <position position="189"/>
    </location>
    <ligand>
        <name>L-threonine</name>
        <dbReference type="ChEBI" id="CHEBI:57926"/>
    </ligand>
</feature>
<dbReference type="AlphaFoldDB" id="A0A1G9HWZ5"/>
<keyword evidence="17" id="KW-1185">Reference proteome</keyword>
<proteinExistence type="inferred from homology"/>
<comment type="similarity">
    <text evidence="2 13">Belongs to the SUA5 family.</text>
</comment>
<feature type="binding site" evidence="14">
    <location>
        <position position="74"/>
    </location>
    <ligand>
        <name>L-threonine</name>
        <dbReference type="ChEBI" id="CHEBI:57926"/>
    </ligand>
</feature>
<feature type="binding site" evidence="14">
    <location>
        <position position="69"/>
    </location>
    <ligand>
        <name>ATP</name>
        <dbReference type="ChEBI" id="CHEBI:30616"/>
    </ligand>
</feature>
<comment type="catalytic activity">
    <reaction evidence="12 13">
        <text>L-threonine + hydrogencarbonate + ATP = L-threonylcarbamoyladenylate + diphosphate + H2O</text>
        <dbReference type="Rhea" id="RHEA:36407"/>
        <dbReference type="ChEBI" id="CHEBI:15377"/>
        <dbReference type="ChEBI" id="CHEBI:17544"/>
        <dbReference type="ChEBI" id="CHEBI:30616"/>
        <dbReference type="ChEBI" id="CHEBI:33019"/>
        <dbReference type="ChEBI" id="CHEBI:57926"/>
        <dbReference type="ChEBI" id="CHEBI:73682"/>
        <dbReference type="EC" id="2.7.7.87"/>
    </reaction>
</comment>
<evidence type="ECO:0000256" key="2">
    <source>
        <dbReference type="ARBA" id="ARBA00007663"/>
    </source>
</evidence>
<dbReference type="GO" id="GO:0061710">
    <property type="term" value="F:L-threonylcarbamoyladenylate synthase"/>
    <property type="evidence" value="ECO:0007669"/>
    <property type="project" value="UniProtKB-EC"/>
</dbReference>
<evidence type="ECO:0000256" key="10">
    <source>
        <dbReference type="ARBA" id="ARBA00022840"/>
    </source>
</evidence>
<dbReference type="Pfam" id="PF01300">
    <property type="entry name" value="Sua5_yciO_yrdC"/>
    <property type="match status" value="1"/>
</dbReference>
<dbReference type="InterPro" id="IPR017945">
    <property type="entry name" value="DHBP_synth_RibB-like_a/b_dom"/>
</dbReference>
<evidence type="ECO:0000256" key="4">
    <source>
        <dbReference type="ARBA" id="ARBA00015492"/>
    </source>
</evidence>
<feature type="domain" description="YrdC-like" evidence="15">
    <location>
        <begin position="20"/>
        <end position="207"/>
    </location>
</feature>
<feature type="binding site" evidence="14">
    <location>
        <position position="149"/>
    </location>
    <ligand>
        <name>L-threonine</name>
        <dbReference type="ChEBI" id="CHEBI:57926"/>
    </ligand>
</feature>
<comment type="function">
    <text evidence="13">Required for the formation of a threonylcarbamoyl group on adenosine at position 37 (t(6)A37) in tRNAs that read codons beginning with adenine.</text>
</comment>
<dbReference type="Gene3D" id="3.40.50.11030">
    <property type="entry name" value="Threonylcarbamoyl-AMP synthase, C-terminal domain"/>
    <property type="match status" value="1"/>
</dbReference>
<dbReference type="InterPro" id="IPR050156">
    <property type="entry name" value="TC-AMP_synthase_SUA5"/>
</dbReference>
<keyword evidence="9 13" id="KW-0547">Nucleotide-binding</keyword>
<evidence type="ECO:0000256" key="5">
    <source>
        <dbReference type="ARBA" id="ARBA00022490"/>
    </source>
</evidence>
<dbReference type="GO" id="GO:0008033">
    <property type="term" value="P:tRNA processing"/>
    <property type="evidence" value="ECO:0007669"/>
    <property type="project" value="UniProtKB-KW"/>
</dbReference>
<dbReference type="EC" id="2.7.7.87" evidence="3 13"/>
<feature type="binding site" evidence="14">
    <location>
        <position position="129"/>
    </location>
    <ligand>
        <name>L-threonine</name>
        <dbReference type="ChEBI" id="CHEBI:57926"/>
    </ligand>
</feature>
<evidence type="ECO:0000256" key="7">
    <source>
        <dbReference type="ARBA" id="ARBA00022694"/>
    </source>
</evidence>
<dbReference type="PANTHER" id="PTHR17490:SF16">
    <property type="entry name" value="THREONYLCARBAMOYL-AMP SYNTHASE"/>
    <property type="match status" value="1"/>
</dbReference>
<evidence type="ECO:0000256" key="3">
    <source>
        <dbReference type="ARBA" id="ARBA00012584"/>
    </source>
</evidence>
<dbReference type="PIRSF" id="PIRSF004930">
    <property type="entry name" value="Tln_factor_SUA5"/>
    <property type="match status" value="1"/>
</dbReference>
<evidence type="ECO:0000313" key="16">
    <source>
        <dbReference type="EMBL" id="SDL17346.1"/>
    </source>
</evidence>
<evidence type="ECO:0000313" key="17">
    <source>
        <dbReference type="Proteomes" id="UP000199476"/>
    </source>
</evidence>
<dbReference type="Pfam" id="PF03481">
    <property type="entry name" value="Sua5_C"/>
    <property type="match status" value="1"/>
</dbReference>
<dbReference type="PANTHER" id="PTHR17490">
    <property type="entry name" value="SUA5"/>
    <property type="match status" value="1"/>
</dbReference>
<feature type="binding site" evidence="14">
    <location>
        <position position="125"/>
    </location>
    <ligand>
        <name>ATP</name>
        <dbReference type="ChEBI" id="CHEBI:30616"/>
    </ligand>
</feature>
<dbReference type="SUPFAM" id="SSF55821">
    <property type="entry name" value="YrdC/RibB"/>
    <property type="match status" value="1"/>
</dbReference>
<evidence type="ECO:0000256" key="6">
    <source>
        <dbReference type="ARBA" id="ARBA00022679"/>
    </source>
</evidence>
<protein>
    <recommendedName>
        <fullName evidence="4 13">Threonylcarbamoyl-AMP synthase</fullName>
        <shortName evidence="13">TC-AMP synthase</shortName>
        <ecNumber evidence="3 13">2.7.7.87</ecNumber>
    </recommendedName>
    <alternativeName>
        <fullName evidence="11 13">L-threonylcarbamoyladenylate synthase</fullName>
    </alternativeName>
</protein>
<organism evidence="16 17">
    <name type="scientific">Halarsenatibacter silvermanii</name>
    <dbReference type="NCBI Taxonomy" id="321763"/>
    <lineage>
        <taxon>Bacteria</taxon>
        <taxon>Bacillati</taxon>
        <taxon>Bacillota</taxon>
        <taxon>Clostridia</taxon>
        <taxon>Halanaerobiales</taxon>
        <taxon>Halarsenatibacteraceae</taxon>
        <taxon>Halarsenatibacter</taxon>
    </lineage>
</organism>
<dbReference type="Proteomes" id="UP000199476">
    <property type="component" value="Unassembled WGS sequence"/>
</dbReference>
<feature type="binding site" evidence="14">
    <location>
        <position position="159"/>
    </location>
    <ligand>
        <name>ATP</name>
        <dbReference type="ChEBI" id="CHEBI:30616"/>
    </ligand>
</feature>
<dbReference type="GO" id="GO:0000049">
    <property type="term" value="F:tRNA binding"/>
    <property type="evidence" value="ECO:0007669"/>
    <property type="project" value="TreeGrafter"/>
</dbReference>
<dbReference type="FunFam" id="3.90.870.10:FF:000009">
    <property type="entry name" value="Threonylcarbamoyl-AMP synthase, putative"/>
    <property type="match status" value="1"/>
</dbReference>
<dbReference type="STRING" id="321763.SAMN04488692_10251"/>
<feature type="binding site" evidence="14">
    <location>
        <position position="65"/>
    </location>
    <ligand>
        <name>ATP</name>
        <dbReference type="ChEBI" id="CHEBI:30616"/>
    </ligand>
</feature>
<dbReference type="InterPro" id="IPR005145">
    <property type="entry name" value="Sua5_C"/>
</dbReference>
<dbReference type="PROSITE" id="PS51163">
    <property type="entry name" value="YRDC"/>
    <property type="match status" value="1"/>
</dbReference>
<comment type="subcellular location">
    <subcellularLocation>
        <location evidence="1 13">Cytoplasm</location>
    </subcellularLocation>
</comment>
<evidence type="ECO:0000256" key="8">
    <source>
        <dbReference type="ARBA" id="ARBA00022695"/>
    </source>
</evidence>
<keyword evidence="7 13" id="KW-0819">tRNA processing</keyword>
<evidence type="ECO:0000259" key="15">
    <source>
        <dbReference type="PROSITE" id="PS51163"/>
    </source>
</evidence>
<keyword evidence="10 13" id="KW-0067">ATP-binding</keyword>
<accession>A0A1G9HWZ5</accession>
<feature type="binding site" evidence="14">
    <location>
        <position position="151"/>
    </location>
    <ligand>
        <name>ATP</name>
        <dbReference type="ChEBI" id="CHEBI:30616"/>
    </ligand>
</feature>
<feature type="binding site" evidence="14">
    <location>
        <position position="245"/>
    </location>
    <ligand>
        <name>ATP</name>
        <dbReference type="ChEBI" id="CHEBI:30616"/>
    </ligand>
</feature>
<feature type="binding site" evidence="14">
    <location>
        <position position="42"/>
    </location>
    <ligand>
        <name>L-threonine</name>
        <dbReference type="ChEBI" id="CHEBI:57926"/>
    </ligand>
</feature>
<dbReference type="InterPro" id="IPR038385">
    <property type="entry name" value="Sua5/YwlC_C"/>
</dbReference>
<keyword evidence="6 13" id="KW-0808">Transferase</keyword>